<name>A0A3M3KDS6_PSECA</name>
<gene>
    <name evidence="1" type="ORF">ALQ64_02832</name>
</gene>
<dbReference type="AlphaFoldDB" id="A0A3M3KDS6"/>
<proteinExistence type="predicted"/>
<sequence>MNQATVTPDRMLVSKDVFESRRSILLTNARLKGQNVRVHRYDCESYTGPNIVRPGCAYGEGEDLIFKEKQKDGTHAYFVRKV</sequence>
<evidence type="ECO:0000313" key="1">
    <source>
        <dbReference type="EMBL" id="RMN21096.1"/>
    </source>
</evidence>
<reference evidence="1 2" key="1">
    <citation type="submission" date="2018-08" db="EMBL/GenBank/DDBJ databases">
        <title>Recombination of ecologically and evolutionarily significant loci maintains genetic cohesion in the Pseudomonas syringae species complex.</title>
        <authorList>
            <person name="Dillon M."/>
            <person name="Thakur S."/>
            <person name="Almeida R.N.D."/>
            <person name="Weir B.S."/>
            <person name="Guttman D.S."/>
        </authorList>
    </citation>
    <scope>NUCLEOTIDE SEQUENCE [LARGE SCALE GENOMIC DNA]</scope>
    <source>
        <strain evidence="1 2">ICMP 2821</strain>
    </source>
</reference>
<organism evidence="1 2">
    <name type="scientific">Pseudomonas cannabina</name>
    <dbReference type="NCBI Taxonomy" id="86840"/>
    <lineage>
        <taxon>Bacteria</taxon>
        <taxon>Pseudomonadati</taxon>
        <taxon>Pseudomonadota</taxon>
        <taxon>Gammaproteobacteria</taxon>
        <taxon>Pseudomonadales</taxon>
        <taxon>Pseudomonadaceae</taxon>
        <taxon>Pseudomonas</taxon>
    </lineage>
</organism>
<protein>
    <submittedName>
        <fullName evidence="1">Uncharacterized protein</fullName>
    </submittedName>
</protein>
<evidence type="ECO:0000313" key="2">
    <source>
        <dbReference type="Proteomes" id="UP000281372"/>
    </source>
</evidence>
<dbReference type="EMBL" id="RBOW01000841">
    <property type="protein sequence ID" value="RMN21096.1"/>
    <property type="molecule type" value="Genomic_DNA"/>
</dbReference>
<accession>A0A3M3KDS6</accession>
<comment type="caution">
    <text evidence="1">The sequence shown here is derived from an EMBL/GenBank/DDBJ whole genome shotgun (WGS) entry which is preliminary data.</text>
</comment>
<dbReference type="Proteomes" id="UP000281372">
    <property type="component" value="Unassembled WGS sequence"/>
</dbReference>